<sequence length="92" mass="10331">MLRPCWRRKREMERGKSTSTCLSHSLTINSHRTMRHPSISKAPVAVPLSMKRLSQRQGYCGPLQKICCACPAGQPLMNRWTGRLASLRVPAG</sequence>
<comment type="caution">
    <text evidence="1">The sequence shown here is derived from an EMBL/GenBank/DDBJ whole genome shotgun (WGS) entry which is preliminary data.</text>
</comment>
<protein>
    <submittedName>
        <fullName evidence="1">Uncharacterized protein</fullName>
    </submittedName>
</protein>
<keyword evidence="2" id="KW-1185">Reference proteome</keyword>
<dbReference type="AlphaFoldDB" id="A0AA40K4Q3"/>
<reference evidence="1" key="1">
    <citation type="submission" date="2023-06" db="EMBL/GenBank/DDBJ databases">
        <title>Genome-scale phylogeny and comparative genomics of the fungal order Sordariales.</title>
        <authorList>
            <consortium name="Lawrence Berkeley National Laboratory"/>
            <person name="Hensen N."/>
            <person name="Bonometti L."/>
            <person name="Westerberg I."/>
            <person name="Brannstrom I.O."/>
            <person name="Guillou S."/>
            <person name="Cros-Aarteil S."/>
            <person name="Calhoun S."/>
            <person name="Haridas S."/>
            <person name="Kuo A."/>
            <person name="Mondo S."/>
            <person name="Pangilinan J."/>
            <person name="Riley R."/>
            <person name="LaButti K."/>
            <person name="Andreopoulos B."/>
            <person name="Lipzen A."/>
            <person name="Chen C."/>
            <person name="Yanf M."/>
            <person name="Daum C."/>
            <person name="Ng V."/>
            <person name="Clum A."/>
            <person name="Steindorff A."/>
            <person name="Ohm R."/>
            <person name="Martin F."/>
            <person name="Silar P."/>
            <person name="Natvig D."/>
            <person name="Lalanne C."/>
            <person name="Gautier V."/>
            <person name="Ament-velasquez S.L."/>
            <person name="Kruys A."/>
            <person name="Hutchinson M.I."/>
            <person name="Powell A.J."/>
            <person name="Barry K."/>
            <person name="Miller A.N."/>
            <person name="Grigoriev I.V."/>
            <person name="Debuchy R."/>
            <person name="Gladieux P."/>
            <person name="Thoren M.H."/>
            <person name="Johannesson H."/>
        </authorList>
    </citation>
    <scope>NUCLEOTIDE SEQUENCE</scope>
    <source>
        <strain evidence="1">SMH3187-1</strain>
    </source>
</reference>
<evidence type="ECO:0000313" key="2">
    <source>
        <dbReference type="Proteomes" id="UP001172155"/>
    </source>
</evidence>
<accession>A0AA40K4Q3</accession>
<organism evidence="1 2">
    <name type="scientific">Schizothecium vesticola</name>
    <dbReference type="NCBI Taxonomy" id="314040"/>
    <lineage>
        <taxon>Eukaryota</taxon>
        <taxon>Fungi</taxon>
        <taxon>Dikarya</taxon>
        <taxon>Ascomycota</taxon>
        <taxon>Pezizomycotina</taxon>
        <taxon>Sordariomycetes</taxon>
        <taxon>Sordariomycetidae</taxon>
        <taxon>Sordariales</taxon>
        <taxon>Schizotheciaceae</taxon>
        <taxon>Schizothecium</taxon>
    </lineage>
</organism>
<evidence type="ECO:0000313" key="1">
    <source>
        <dbReference type="EMBL" id="KAK0745562.1"/>
    </source>
</evidence>
<gene>
    <name evidence="1" type="ORF">B0T18DRAFT_133415</name>
</gene>
<name>A0AA40K4Q3_9PEZI</name>
<dbReference type="Proteomes" id="UP001172155">
    <property type="component" value="Unassembled WGS sequence"/>
</dbReference>
<dbReference type="EMBL" id="JAUKUD010000004">
    <property type="protein sequence ID" value="KAK0745562.1"/>
    <property type="molecule type" value="Genomic_DNA"/>
</dbReference>
<proteinExistence type="predicted"/>